<dbReference type="GO" id="GO:0009307">
    <property type="term" value="P:DNA restriction-modification system"/>
    <property type="evidence" value="ECO:0007669"/>
    <property type="project" value="UniProtKB-KW"/>
</dbReference>
<comment type="caution">
    <text evidence="5">The sequence shown here is derived from an EMBL/GenBank/DDBJ whole genome shotgun (WGS) entry which is preliminary data.</text>
</comment>
<protein>
    <submittedName>
        <fullName evidence="5">Type I restriction-modification system specificity subunit</fullName>
    </submittedName>
</protein>
<dbReference type="Pfam" id="PF01420">
    <property type="entry name" value="Methylase_S"/>
    <property type="match status" value="1"/>
</dbReference>
<dbReference type="PATRIC" id="fig|1618734.3.peg.458"/>
<comment type="similarity">
    <text evidence="1">Belongs to the type-I restriction system S methylase family.</text>
</comment>
<keyword evidence="3" id="KW-0238">DNA-binding</keyword>
<dbReference type="PANTHER" id="PTHR30408:SF13">
    <property type="entry name" value="TYPE I RESTRICTION ENZYME HINDI SPECIFICITY SUBUNIT"/>
    <property type="match status" value="1"/>
</dbReference>
<gene>
    <name evidence="5" type="ORF">UU24_C0019G0003</name>
</gene>
<keyword evidence="2" id="KW-0680">Restriction system</keyword>
<evidence type="ECO:0000256" key="1">
    <source>
        <dbReference type="ARBA" id="ARBA00010923"/>
    </source>
</evidence>
<dbReference type="AlphaFoldDB" id="A0A0G0WUC2"/>
<dbReference type="EMBL" id="LBZW01000019">
    <property type="protein sequence ID" value="KKR79002.1"/>
    <property type="molecule type" value="Genomic_DNA"/>
</dbReference>
<dbReference type="Proteomes" id="UP000034749">
    <property type="component" value="Unassembled WGS sequence"/>
</dbReference>
<evidence type="ECO:0000256" key="2">
    <source>
        <dbReference type="ARBA" id="ARBA00022747"/>
    </source>
</evidence>
<dbReference type="SUPFAM" id="SSF116734">
    <property type="entry name" value="DNA methylase specificity domain"/>
    <property type="match status" value="2"/>
</dbReference>
<evidence type="ECO:0000313" key="6">
    <source>
        <dbReference type="Proteomes" id="UP000034749"/>
    </source>
</evidence>
<evidence type="ECO:0000259" key="4">
    <source>
        <dbReference type="Pfam" id="PF01420"/>
    </source>
</evidence>
<dbReference type="InterPro" id="IPR000055">
    <property type="entry name" value="Restrct_endonuc_typeI_TRD"/>
</dbReference>
<dbReference type="PANTHER" id="PTHR30408">
    <property type="entry name" value="TYPE-1 RESTRICTION ENZYME ECOKI SPECIFICITY PROTEIN"/>
    <property type="match status" value="1"/>
</dbReference>
<evidence type="ECO:0000313" key="5">
    <source>
        <dbReference type="EMBL" id="KKR79002.1"/>
    </source>
</evidence>
<dbReference type="CDD" id="cd17267">
    <property type="entry name" value="RMtype1_S_EcoAO83I-TRD1-CR1_like"/>
    <property type="match status" value="1"/>
</dbReference>
<reference evidence="5 6" key="1">
    <citation type="journal article" date="2015" name="Nature">
        <title>rRNA introns, odd ribosomes, and small enigmatic genomes across a large radiation of phyla.</title>
        <authorList>
            <person name="Brown C.T."/>
            <person name="Hug L.A."/>
            <person name="Thomas B.C."/>
            <person name="Sharon I."/>
            <person name="Castelle C.J."/>
            <person name="Singh A."/>
            <person name="Wilkins M.J."/>
            <person name="Williams K.H."/>
            <person name="Banfield J.F."/>
        </authorList>
    </citation>
    <scope>NUCLEOTIDE SEQUENCE [LARGE SCALE GENOMIC DNA]</scope>
</reference>
<dbReference type="GO" id="GO:0003677">
    <property type="term" value="F:DNA binding"/>
    <property type="evidence" value="ECO:0007669"/>
    <property type="project" value="UniProtKB-KW"/>
</dbReference>
<dbReference type="InterPro" id="IPR052021">
    <property type="entry name" value="Type-I_RS_S_subunit"/>
</dbReference>
<name>A0A0G0WUC2_9BACT</name>
<dbReference type="InterPro" id="IPR044946">
    <property type="entry name" value="Restrct_endonuc_typeI_TRD_sf"/>
</dbReference>
<sequence>MSKLLEQINIESKPYLVSDLADIKYGFGLPEPKRIKGTIPVYASSGIVGYHNEAKVTEPAIIIGRKGNVGSVYFSKKPSYPIDTAFFIDGPKEGFDLKYIFYLLKRINLPRYGGDSAVPGLSRDTVYSLQVETPKLPTQKKIAEILSAYDAKIENNNKIIKNLEATAQTIFNEWFINFRFPGYEKAKSRSELRSTTGMKMIESEMGEIPEEWEIKSVLDVIERIPVGKKFENKTASPVGKIPILDQGASGFIGYHNEEPGVDASIKNPVVVFTNHTCYYRLLTEPFSCIQNVLPYVGKNGYKTLFIYFLTKEKIKMSEYKGHWPEFEQQVFAIPPVELANNFVTKIESFVSEMVVLEKENVKLKESRDQLLAKLI</sequence>
<dbReference type="Gene3D" id="1.10.287.1120">
    <property type="entry name" value="Bipartite methylase S protein"/>
    <property type="match status" value="1"/>
</dbReference>
<dbReference type="Gene3D" id="3.90.220.20">
    <property type="entry name" value="DNA methylase specificity domains"/>
    <property type="match status" value="1"/>
</dbReference>
<accession>A0A0G0WUC2</accession>
<proteinExistence type="inferred from homology"/>
<feature type="domain" description="Type I restriction modification DNA specificity" evidence="4">
    <location>
        <begin position="15"/>
        <end position="164"/>
    </location>
</feature>
<evidence type="ECO:0000256" key="3">
    <source>
        <dbReference type="ARBA" id="ARBA00023125"/>
    </source>
</evidence>
<organism evidence="5 6">
    <name type="scientific">Candidatus Nomurabacteria bacterium GW2011_GWA2_40_9</name>
    <dbReference type="NCBI Taxonomy" id="1618734"/>
    <lineage>
        <taxon>Bacteria</taxon>
        <taxon>Candidatus Nomuraibacteriota</taxon>
    </lineage>
</organism>